<dbReference type="PANTHER" id="PTHR48090:SF6">
    <property type="entry name" value="SLR5056 PROTEIN"/>
    <property type="match status" value="1"/>
</dbReference>
<evidence type="ECO:0000313" key="2">
    <source>
        <dbReference type="EMBL" id="MRX10578.1"/>
    </source>
</evidence>
<dbReference type="Gene3D" id="3.90.550.10">
    <property type="entry name" value="Spore Coat Polysaccharide Biosynthesis Protein SpsA, Chain A"/>
    <property type="match status" value="1"/>
</dbReference>
<dbReference type="SUPFAM" id="SSF53448">
    <property type="entry name" value="Nucleotide-diphospho-sugar transferases"/>
    <property type="match status" value="1"/>
</dbReference>
<organism evidence="2 3">
    <name type="scientific">Duganella alba</name>
    <dbReference type="NCBI Taxonomy" id="2666081"/>
    <lineage>
        <taxon>Bacteria</taxon>
        <taxon>Pseudomonadati</taxon>
        <taxon>Pseudomonadota</taxon>
        <taxon>Betaproteobacteria</taxon>
        <taxon>Burkholderiales</taxon>
        <taxon>Oxalobacteraceae</taxon>
        <taxon>Telluria group</taxon>
        <taxon>Duganella</taxon>
    </lineage>
</organism>
<keyword evidence="1" id="KW-0812">Transmembrane</keyword>
<dbReference type="Pfam" id="PF13641">
    <property type="entry name" value="Glyco_tranf_2_3"/>
    <property type="match status" value="1"/>
</dbReference>
<dbReference type="Proteomes" id="UP000481037">
    <property type="component" value="Unassembled WGS sequence"/>
</dbReference>
<dbReference type="AlphaFoldDB" id="A0A6L5QM99"/>
<gene>
    <name evidence="2" type="ORF">GJ697_22355</name>
</gene>
<name>A0A6L5QM99_9BURK</name>
<keyword evidence="3" id="KW-1185">Reference proteome</keyword>
<protein>
    <submittedName>
        <fullName evidence="2">Glycosyltransferase</fullName>
    </submittedName>
</protein>
<keyword evidence="1" id="KW-1133">Transmembrane helix</keyword>
<dbReference type="InterPro" id="IPR050256">
    <property type="entry name" value="Glycosyltransferase_2"/>
</dbReference>
<dbReference type="PANTHER" id="PTHR48090">
    <property type="entry name" value="UNDECAPRENYL-PHOSPHATE 4-DEOXY-4-FORMAMIDO-L-ARABINOSE TRANSFERASE-RELATED"/>
    <property type="match status" value="1"/>
</dbReference>
<feature type="transmembrane region" description="Helical" evidence="1">
    <location>
        <begin position="337"/>
        <end position="355"/>
    </location>
</feature>
<dbReference type="GO" id="GO:0016740">
    <property type="term" value="F:transferase activity"/>
    <property type="evidence" value="ECO:0007669"/>
    <property type="project" value="UniProtKB-KW"/>
</dbReference>
<feature type="transmembrane region" description="Helical" evidence="1">
    <location>
        <begin position="305"/>
        <end position="331"/>
    </location>
</feature>
<comment type="caution">
    <text evidence="2">The sequence shown here is derived from an EMBL/GenBank/DDBJ whole genome shotgun (WGS) entry which is preliminary data.</text>
</comment>
<keyword evidence="2" id="KW-0808">Transferase</keyword>
<reference evidence="2 3" key="1">
    <citation type="submission" date="2019-11" db="EMBL/GenBank/DDBJ databases">
        <title>Novel species isolated from a subtropical stream in China.</title>
        <authorList>
            <person name="Lu H."/>
        </authorList>
    </citation>
    <scope>NUCLEOTIDE SEQUENCE [LARGE SCALE GENOMIC DNA]</scope>
    <source>
        <strain evidence="2 3">FT25W</strain>
    </source>
</reference>
<dbReference type="InterPro" id="IPR029044">
    <property type="entry name" value="Nucleotide-diphossugar_trans"/>
</dbReference>
<accession>A0A6L5QM99</accession>
<dbReference type="EMBL" id="WKJM01000022">
    <property type="protein sequence ID" value="MRX10578.1"/>
    <property type="molecule type" value="Genomic_DNA"/>
</dbReference>
<sequence>MNARHRSGTTWGNALISALLHLPLLLLALPTLLLCAQLLAALPHRRAAHPSPWPSRPPLAVLVPAHNEAAGITVTLAAIQRQLTPADQLLVVADNCDDHTAAVAAASATVIERRAPQLRGKAHALAFGLQWLAQHPPAIVICIDADCALDQHALDWLAHRCASSGRPAQARYLMHSPVPATPQHLIAEFAWRLKNCLRALGRERLGMACQLTGSGMALPWSALQNIVLENHLAEDLALGLALAAQGHAPLYCHEAVLHSTFASNAEGAGAQRTRWEHGHLHLLRHHAPRHLLDALRRRNWRHASLALDLCVPPLSLLIMLVALATAIPLLAWLIKPWLLLPCAMLAVTLLATWAVHGRDLLPLRRLGGVVTYILAKIPLYLRRRQRDWIATKRD</sequence>
<keyword evidence="1" id="KW-0472">Membrane</keyword>
<dbReference type="CDD" id="cd06438">
    <property type="entry name" value="EpsO_like"/>
    <property type="match status" value="1"/>
</dbReference>
<proteinExistence type="predicted"/>
<evidence type="ECO:0000313" key="3">
    <source>
        <dbReference type="Proteomes" id="UP000481037"/>
    </source>
</evidence>
<evidence type="ECO:0000256" key="1">
    <source>
        <dbReference type="SAM" id="Phobius"/>
    </source>
</evidence>